<dbReference type="EMBL" id="JBHTIK010000008">
    <property type="protein sequence ID" value="MFD0849368.1"/>
    <property type="molecule type" value="Genomic_DNA"/>
</dbReference>
<comment type="similarity">
    <text evidence="1">Belongs to the ATP-dependent AMP-binding enzyme family.</text>
</comment>
<dbReference type="Proteomes" id="UP001597124">
    <property type="component" value="Unassembled WGS sequence"/>
</dbReference>
<organism evidence="5 6">
    <name type="scientific">Sphingosinicella xenopeptidilytica</name>
    <dbReference type="NCBI Taxonomy" id="364098"/>
    <lineage>
        <taxon>Bacteria</taxon>
        <taxon>Pseudomonadati</taxon>
        <taxon>Pseudomonadota</taxon>
        <taxon>Alphaproteobacteria</taxon>
        <taxon>Sphingomonadales</taxon>
        <taxon>Sphingosinicellaceae</taxon>
        <taxon>Sphingosinicella</taxon>
    </lineage>
</organism>
<dbReference type="SUPFAM" id="SSF56801">
    <property type="entry name" value="Acetyl-CoA synthetase-like"/>
    <property type="match status" value="1"/>
</dbReference>
<dbReference type="InterPro" id="IPR042099">
    <property type="entry name" value="ANL_N_sf"/>
</dbReference>
<protein>
    <submittedName>
        <fullName evidence="5">AMP-binding protein</fullName>
    </submittedName>
</protein>
<evidence type="ECO:0000259" key="4">
    <source>
        <dbReference type="Pfam" id="PF13193"/>
    </source>
</evidence>
<dbReference type="Pfam" id="PF13193">
    <property type="entry name" value="AMP-binding_C"/>
    <property type="match status" value="1"/>
</dbReference>
<proteinExistence type="inferred from homology"/>
<sequence length="539" mass="58172">MSGTTRNCMAVDHYAASGVWRERTVAMDALDHAFADPDGAVFVGEDAPWTYASVMSDAEALAASLQDLGLRPGDVLSFQLPNWPETAVINLAACRLGLVCCPLVPIYRDNDLAFMLRDSRSRVLFIPGTFRGFSYTEMLERLKPSLPDLHIVTVRSGAPGMLDFRHLVTAGAGRRLDWPEVSPHSPKLLLYTSGTTGLSKAVLHDHNTLARAISVSADHWGVREGDVVFMPSPVTHATGYSNALELPFMAGTRGLLMERWDSTAAVTLIDTHEATVTVGATPFLKELTASALAAASDLPSLRVFACGGASVPETVIDAANAAFRQKPAFRVYGSTEAPYITLGFPGSDPARRGATTDGAVVDYEVRVLDDAGADLPRGSEGEIAVRGPSLFRGYMREEDNQDSFTPDGFFLTGDIGIYRDDGAILITDRKKDLIIRGGENISAREIEHYLHRHPAVSEASVVAMPHARLGEGVCAYVIVEEGQALSLPDLADFLLAERLAPQKVPERLEILMDFPRTPSGKVRKNVLRQMALESPAAGG</sequence>
<feature type="domain" description="AMP-binding enzyme C-terminal" evidence="4">
    <location>
        <begin position="445"/>
        <end position="521"/>
    </location>
</feature>
<dbReference type="Gene3D" id="3.30.300.30">
    <property type="match status" value="1"/>
</dbReference>
<feature type="domain" description="AMP-dependent synthetase/ligase" evidence="3">
    <location>
        <begin position="35"/>
        <end position="394"/>
    </location>
</feature>
<dbReference type="PANTHER" id="PTHR43201:SF5">
    <property type="entry name" value="MEDIUM-CHAIN ACYL-COA LIGASE ACSF2, MITOCHONDRIAL"/>
    <property type="match status" value="1"/>
</dbReference>
<accession>A0ABW3C586</accession>
<name>A0ABW3C586_SPHXN</name>
<evidence type="ECO:0000313" key="5">
    <source>
        <dbReference type="EMBL" id="MFD0849368.1"/>
    </source>
</evidence>
<dbReference type="InterPro" id="IPR025110">
    <property type="entry name" value="AMP-bd_C"/>
</dbReference>
<keyword evidence="2" id="KW-0436">Ligase</keyword>
<dbReference type="InterPro" id="IPR045851">
    <property type="entry name" value="AMP-bd_C_sf"/>
</dbReference>
<dbReference type="PROSITE" id="PS00455">
    <property type="entry name" value="AMP_BINDING"/>
    <property type="match status" value="1"/>
</dbReference>
<dbReference type="Gene3D" id="3.40.50.12780">
    <property type="entry name" value="N-terminal domain of ligase-like"/>
    <property type="match status" value="1"/>
</dbReference>
<evidence type="ECO:0000259" key="3">
    <source>
        <dbReference type="Pfam" id="PF00501"/>
    </source>
</evidence>
<keyword evidence="6" id="KW-1185">Reference proteome</keyword>
<dbReference type="InterPro" id="IPR020845">
    <property type="entry name" value="AMP-binding_CS"/>
</dbReference>
<dbReference type="InterPro" id="IPR000873">
    <property type="entry name" value="AMP-dep_synth/lig_dom"/>
</dbReference>
<comment type="caution">
    <text evidence="5">The sequence shown here is derived from an EMBL/GenBank/DDBJ whole genome shotgun (WGS) entry which is preliminary data.</text>
</comment>
<reference evidence="6" key="1">
    <citation type="journal article" date="2019" name="Int. J. Syst. Evol. Microbiol.">
        <title>The Global Catalogue of Microorganisms (GCM) 10K type strain sequencing project: providing services to taxonomists for standard genome sequencing and annotation.</title>
        <authorList>
            <consortium name="The Broad Institute Genomics Platform"/>
            <consortium name="The Broad Institute Genome Sequencing Center for Infectious Disease"/>
            <person name="Wu L."/>
            <person name="Ma J."/>
        </authorList>
    </citation>
    <scope>NUCLEOTIDE SEQUENCE [LARGE SCALE GENOMIC DNA]</scope>
    <source>
        <strain evidence="6">CCUG 52537</strain>
    </source>
</reference>
<evidence type="ECO:0000256" key="1">
    <source>
        <dbReference type="ARBA" id="ARBA00006432"/>
    </source>
</evidence>
<dbReference type="PANTHER" id="PTHR43201">
    <property type="entry name" value="ACYL-COA SYNTHETASE"/>
    <property type="match status" value="1"/>
</dbReference>
<dbReference type="RefSeq" id="WP_381491807.1">
    <property type="nucleotide sequence ID" value="NZ_JBHTIK010000008.1"/>
</dbReference>
<evidence type="ECO:0000256" key="2">
    <source>
        <dbReference type="ARBA" id="ARBA00022598"/>
    </source>
</evidence>
<evidence type="ECO:0000313" key="6">
    <source>
        <dbReference type="Proteomes" id="UP001597124"/>
    </source>
</evidence>
<gene>
    <name evidence="5" type="ORF">ACFQ00_13610</name>
</gene>
<dbReference type="Pfam" id="PF00501">
    <property type="entry name" value="AMP-binding"/>
    <property type="match status" value="1"/>
</dbReference>